<protein>
    <submittedName>
        <fullName evidence="1">Uncharacterized protein</fullName>
    </submittedName>
</protein>
<reference evidence="1" key="1">
    <citation type="submission" date="2021-06" db="EMBL/GenBank/DDBJ databases">
        <authorList>
            <person name="Hodson N. C."/>
            <person name="Mongue J. A."/>
            <person name="Jaron S. K."/>
        </authorList>
    </citation>
    <scope>NUCLEOTIDE SEQUENCE</scope>
</reference>
<dbReference type="EMBL" id="CAJVCH010544539">
    <property type="protein sequence ID" value="CAG7827687.1"/>
    <property type="molecule type" value="Genomic_DNA"/>
</dbReference>
<evidence type="ECO:0000313" key="2">
    <source>
        <dbReference type="Proteomes" id="UP000708208"/>
    </source>
</evidence>
<name>A0A8J2L2P7_9HEXA</name>
<gene>
    <name evidence="1" type="ORF">AFUS01_LOCUS37661</name>
</gene>
<comment type="caution">
    <text evidence="1">The sequence shown here is derived from an EMBL/GenBank/DDBJ whole genome shotgun (WGS) entry which is preliminary data.</text>
</comment>
<accession>A0A8J2L2P7</accession>
<feature type="non-terminal residue" evidence="1">
    <location>
        <position position="139"/>
    </location>
</feature>
<dbReference type="AlphaFoldDB" id="A0A8J2L2P7"/>
<evidence type="ECO:0000313" key="1">
    <source>
        <dbReference type="EMBL" id="CAG7827687.1"/>
    </source>
</evidence>
<organism evidence="1 2">
    <name type="scientific">Allacma fusca</name>
    <dbReference type="NCBI Taxonomy" id="39272"/>
    <lineage>
        <taxon>Eukaryota</taxon>
        <taxon>Metazoa</taxon>
        <taxon>Ecdysozoa</taxon>
        <taxon>Arthropoda</taxon>
        <taxon>Hexapoda</taxon>
        <taxon>Collembola</taxon>
        <taxon>Symphypleona</taxon>
        <taxon>Sminthuridae</taxon>
        <taxon>Allacma</taxon>
    </lineage>
</organism>
<sequence>VILIDVGSLINVPLKNMRNLPEYFWCLPSYCRRVHLDVDSKCLRNCKWTLSLNEIFTAFVRLNWGSMYLAWAPHPESSDVEVIDYGQDVCFDPEKQQWWNGGNISADFPIVIQNDYDKKLLYHLLHSVGINFCWENTSR</sequence>
<dbReference type="Proteomes" id="UP000708208">
    <property type="component" value="Unassembled WGS sequence"/>
</dbReference>
<feature type="non-terminal residue" evidence="1">
    <location>
        <position position="1"/>
    </location>
</feature>
<proteinExistence type="predicted"/>
<keyword evidence="2" id="KW-1185">Reference proteome</keyword>